<keyword evidence="14" id="KW-1185">Reference proteome</keyword>
<dbReference type="InterPro" id="IPR012910">
    <property type="entry name" value="Plug_dom"/>
</dbReference>
<dbReference type="Gene3D" id="3.55.50.30">
    <property type="match status" value="1"/>
</dbReference>
<evidence type="ECO:0000256" key="11">
    <source>
        <dbReference type="RuleBase" id="RU003357"/>
    </source>
</evidence>
<comment type="caution">
    <text evidence="13">The sequence shown here is derived from an EMBL/GenBank/DDBJ whole genome shotgun (WGS) entry which is preliminary data.</text>
</comment>
<comment type="subcellular location">
    <subcellularLocation>
        <location evidence="1">Cell outer membrane</location>
        <topology evidence="1">Multi-pass membrane protein</topology>
    </subcellularLocation>
</comment>
<feature type="domain" description="Secretin/TonB short N-terminal" evidence="12">
    <location>
        <begin position="63"/>
        <end position="114"/>
    </location>
</feature>
<evidence type="ECO:0000256" key="10">
    <source>
        <dbReference type="ARBA" id="ARBA00023237"/>
    </source>
</evidence>
<keyword evidence="3" id="KW-1134">Transmembrane beta strand</keyword>
<dbReference type="Proteomes" id="UP000244189">
    <property type="component" value="Unassembled WGS sequence"/>
</dbReference>
<evidence type="ECO:0000256" key="4">
    <source>
        <dbReference type="ARBA" id="ARBA00022496"/>
    </source>
</evidence>
<keyword evidence="13" id="KW-0675">Receptor</keyword>
<keyword evidence="7" id="KW-0406">Ion transport</keyword>
<dbReference type="AlphaFoldDB" id="A0A2T5GIQ5"/>
<evidence type="ECO:0000313" key="14">
    <source>
        <dbReference type="Proteomes" id="UP000244189"/>
    </source>
</evidence>
<sequence>MAAGVWWEAMPVLNFRFAVSLLAVSSFAVLPSAPVHAAVRRSIAVAPGPLDRAIAVLAQQAGVDIGSAEPGLEQARAAGVKGVLSASDALDRLLAGTGYAAQRLGPDSFRIVRRRIAPRPVRAVPKPVVLVVAPVVPDTEPAPDVVVTATKRATSQLRFPGALTIFRADGIARVGADAANGMDRAIAATPILQGTALGAGRNKLFIRGVADSSFTGPTQSTANVYFGEVPVAYNGPDPGLNLYDVEQVEILEGPQGTLYGAGAIGGIVRLVPHPVDLARRSATVSGGISTTRSGAPGGDIAGMINLPLLRDAVGVRLVAYNLVEGGYIDDVLRKLRNVNRVSTTGGRFDVRVAPAHGWTIDAGIVAQHVSAPDLQYAERGAGSLARASLLAQPFEQQYLLGRIVVDRRWEDGLHLVSATGLVHRDADSRFDATRPGRPNVPIAYDTDERSRLFSHETRLSRTGKDGGGWLIGMAVIHARDAYARMYGAPNRLRDIVGVTNRTFDAALFGEGSVAVTPALTITAGGRLTHQRTDGDPIASLKTTNFIRGRSSTRVDPTLGASWLLTPSLAVYARYQSGFRTGGITVAAGVGRVADLVPDSIHVGEIGLRKERRGATGLAGSVGLSVTDWRHIQADLVDRTGFPFTTNLGNSHIRGVEASVDWVVLPGLLLDAAMFLNDTRVSDPDPALRRQVGTRLPNTPPFAASGSIGYAWALGGEARMSVDGGWRYVGRSTVGTQAPLDVSQGDYGAAQLGTTWSKGRVRLTGTIDNVFDVRGDRFAGGNPFALAARNEYTPLRPRTLRLGGAVAW</sequence>
<protein>
    <submittedName>
        <fullName evidence="13">Outer membrane receptor protein involved in Fe transport</fullName>
    </submittedName>
</protein>
<dbReference type="GO" id="GO:0009279">
    <property type="term" value="C:cell outer membrane"/>
    <property type="evidence" value="ECO:0007669"/>
    <property type="project" value="UniProtKB-SubCell"/>
</dbReference>
<evidence type="ECO:0000256" key="9">
    <source>
        <dbReference type="ARBA" id="ARBA00023136"/>
    </source>
</evidence>
<proteinExistence type="inferred from homology"/>
<dbReference type="SUPFAM" id="SSF56935">
    <property type="entry name" value="Porins"/>
    <property type="match status" value="1"/>
</dbReference>
<keyword evidence="8 11" id="KW-0798">TonB box</keyword>
<organism evidence="13 14">
    <name type="scientific">Sphingomonas aurantiaca</name>
    <dbReference type="NCBI Taxonomy" id="185949"/>
    <lineage>
        <taxon>Bacteria</taxon>
        <taxon>Pseudomonadati</taxon>
        <taxon>Pseudomonadota</taxon>
        <taxon>Alphaproteobacteria</taxon>
        <taxon>Sphingomonadales</taxon>
        <taxon>Sphingomonadaceae</taxon>
        <taxon>Sphingomonas</taxon>
    </lineage>
</organism>
<keyword evidence="2" id="KW-0813">Transport</keyword>
<dbReference type="RefSeq" id="WP_107959000.1">
    <property type="nucleotide sequence ID" value="NZ_QAOG01000005.1"/>
</dbReference>
<evidence type="ECO:0000256" key="5">
    <source>
        <dbReference type="ARBA" id="ARBA00022692"/>
    </source>
</evidence>
<dbReference type="Pfam" id="PF00593">
    <property type="entry name" value="TonB_dep_Rec_b-barrel"/>
    <property type="match status" value="1"/>
</dbReference>
<dbReference type="SMART" id="SM00965">
    <property type="entry name" value="STN"/>
    <property type="match status" value="1"/>
</dbReference>
<evidence type="ECO:0000313" key="13">
    <source>
        <dbReference type="EMBL" id="PTQ59216.1"/>
    </source>
</evidence>
<evidence type="ECO:0000256" key="1">
    <source>
        <dbReference type="ARBA" id="ARBA00004571"/>
    </source>
</evidence>
<evidence type="ECO:0000256" key="6">
    <source>
        <dbReference type="ARBA" id="ARBA00023004"/>
    </source>
</evidence>
<evidence type="ECO:0000259" key="12">
    <source>
        <dbReference type="SMART" id="SM00965"/>
    </source>
</evidence>
<reference evidence="13 14" key="1">
    <citation type="submission" date="2018-04" db="EMBL/GenBank/DDBJ databases">
        <title>Genomic Encyclopedia of Type Strains, Phase III (KMG-III): the genomes of soil and plant-associated and newly described type strains.</title>
        <authorList>
            <person name="Whitman W."/>
        </authorList>
    </citation>
    <scope>NUCLEOTIDE SEQUENCE [LARGE SCALE GENOMIC DNA]</scope>
    <source>
        <strain evidence="13 14">MA101b</strain>
    </source>
</reference>
<dbReference type="InterPro" id="IPR011662">
    <property type="entry name" value="Secretin/TonB_short_N"/>
</dbReference>
<dbReference type="InterPro" id="IPR000531">
    <property type="entry name" value="Beta-barrel_TonB"/>
</dbReference>
<comment type="similarity">
    <text evidence="11">Belongs to the TonB-dependent receptor family.</text>
</comment>
<dbReference type="Gene3D" id="2.40.170.20">
    <property type="entry name" value="TonB-dependent receptor, beta-barrel domain"/>
    <property type="match status" value="1"/>
</dbReference>
<dbReference type="PANTHER" id="PTHR32552">
    <property type="entry name" value="FERRICHROME IRON RECEPTOR-RELATED"/>
    <property type="match status" value="1"/>
</dbReference>
<keyword evidence="9 11" id="KW-0472">Membrane</keyword>
<keyword evidence="10" id="KW-0998">Cell outer membrane</keyword>
<dbReference type="InterPro" id="IPR039426">
    <property type="entry name" value="TonB-dep_rcpt-like"/>
</dbReference>
<dbReference type="InterPro" id="IPR036942">
    <property type="entry name" value="Beta-barrel_TonB_sf"/>
</dbReference>
<name>A0A2T5GIQ5_9SPHN</name>
<keyword evidence="6" id="KW-0408">Iron</keyword>
<evidence type="ECO:0000256" key="8">
    <source>
        <dbReference type="ARBA" id="ARBA00023077"/>
    </source>
</evidence>
<dbReference type="PANTHER" id="PTHR32552:SF81">
    <property type="entry name" value="TONB-DEPENDENT OUTER MEMBRANE RECEPTOR"/>
    <property type="match status" value="1"/>
</dbReference>
<keyword evidence="4" id="KW-0410">Iron transport</keyword>
<evidence type="ECO:0000256" key="3">
    <source>
        <dbReference type="ARBA" id="ARBA00022452"/>
    </source>
</evidence>
<gene>
    <name evidence="13" type="ORF">C8J26_2958</name>
</gene>
<evidence type="ECO:0000256" key="7">
    <source>
        <dbReference type="ARBA" id="ARBA00023065"/>
    </source>
</evidence>
<evidence type="ECO:0000256" key="2">
    <source>
        <dbReference type="ARBA" id="ARBA00022448"/>
    </source>
</evidence>
<dbReference type="GO" id="GO:0006826">
    <property type="term" value="P:iron ion transport"/>
    <property type="evidence" value="ECO:0007669"/>
    <property type="project" value="UniProtKB-KW"/>
</dbReference>
<dbReference type="Pfam" id="PF07715">
    <property type="entry name" value="Plug"/>
    <property type="match status" value="1"/>
</dbReference>
<accession>A0A2T5GIQ5</accession>
<dbReference type="EMBL" id="QAOG01000005">
    <property type="protein sequence ID" value="PTQ59216.1"/>
    <property type="molecule type" value="Genomic_DNA"/>
</dbReference>
<keyword evidence="5" id="KW-0812">Transmembrane</keyword>